<reference evidence="8" key="1">
    <citation type="submission" date="2020-12" db="EMBL/GenBank/DDBJ databases">
        <title>Marinomonas arctica sp. nov., a psychrotolerant bacterium isolated from the Arctic.</title>
        <authorList>
            <person name="Zhang Y."/>
        </authorList>
    </citation>
    <scope>NUCLEOTIDE SEQUENCE</scope>
    <source>
        <strain evidence="8">C1424</strain>
    </source>
</reference>
<dbReference type="PANTHER" id="PTHR37423:SF1">
    <property type="entry name" value="OUTER MEMBRANE PROTEIN ASSEMBLY FACTOR BAMD"/>
    <property type="match status" value="1"/>
</dbReference>
<dbReference type="InterPro" id="IPR017689">
    <property type="entry name" value="BamD"/>
</dbReference>
<evidence type="ECO:0000256" key="4">
    <source>
        <dbReference type="ARBA" id="ARBA00023237"/>
    </source>
</evidence>
<keyword evidence="1 6" id="KW-0732">Signal</keyword>
<dbReference type="GO" id="GO:0051205">
    <property type="term" value="P:protein insertion into membrane"/>
    <property type="evidence" value="ECO:0007669"/>
    <property type="project" value="UniProtKB-UniRule"/>
</dbReference>
<evidence type="ECO:0000259" key="7">
    <source>
        <dbReference type="Pfam" id="PF13525"/>
    </source>
</evidence>
<evidence type="ECO:0000313" key="8">
    <source>
        <dbReference type="EMBL" id="MBJ7538276.1"/>
    </source>
</evidence>
<dbReference type="NCBIfam" id="TIGR03302">
    <property type="entry name" value="OM_YfiO"/>
    <property type="match status" value="1"/>
</dbReference>
<evidence type="ECO:0000256" key="2">
    <source>
        <dbReference type="ARBA" id="ARBA00023136"/>
    </source>
</evidence>
<evidence type="ECO:0000313" key="9">
    <source>
        <dbReference type="Proteomes" id="UP000628710"/>
    </source>
</evidence>
<dbReference type="PANTHER" id="PTHR37423">
    <property type="entry name" value="SOLUBLE LYTIC MUREIN TRANSGLYCOSYLASE-RELATED"/>
    <property type="match status" value="1"/>
</dbReference>
<evidence type="ECO:0000256" key="3">
    <source>
        <dbReference type="ARBA" id="ARBA00023139"/>
    </source>
</evidence>
<dbReference type="EMBL" id="JAEMNX010000012">
    <property type="protein sequence ID" value="MBJ7538276.1"/>
    <property type="molecule type" value="Genomic_DNA"/>
</dbReference>
<evidence type="ECO:0000256" key="1">
    <source>
        <dbReference type="ARBA" id="ARBA00022729"/>
    </source>
</evidence>
<dbReference type="Pfam" id="PF13525">
    <property type="entry name" value="YfiO"/>
    <property type="match status" value="1"/>
</dbReference>
<comment type="function">
    <text evidence="6">Part of the outer membrane protein assembly complex, which is involved in assembly and insertion of beta-barrel proteins into the outer membrane.</text>
</comment>
<dbReference type="SUPFAM" id="SSF48452">
    <property type="entry name" value="TPR-like"/>
    <property type="match status" value="1"/>
</dbReference>
<comment type="subunit">
    <text evidence="6">Part of the Bam complex.</text>
</comment>
<keyword evidence="5" id="KW-0449">Lipoprotein</keyword>
<dbReference type="InterPro" id="IPR011990">
    <property type="entry name" value="TPR-like_helical_dom_sf"/>
</dbReference>
<feature type="domain" description="Outer membrane lipoprotein BamD-like" evidence="7">
    <location>
        <begin position="32"/>
        <end position="236"/>
    </location>
</feature>
<evidence type="ECO:0000256" key="5">
    <source>
        <dbReference type="ARBA" id="ARBA00023288"/>
    </source>
</evidence>
<dbReference type="GO" id="GO:1990063">
    <property type="term" value="C:Bam protein complex"/>
    <property type="evidence" value="ECO:0007669"/>
    <property type="project" value="TreeGrafter"/>
</dbReference>
<dbReference type="Proteomes" id="UP000628710">
    <property type="component" value="Unassembled WGS sequence"/>
</dbReference>
<comment type="similarity">
    <text evidence="6">Belongs to the BamD family.</text>
</comment>
<organism evidence="8 9">
    <name type="scientific">Marinomonas transparens</name>
    <dbReference type="NCBI Taxonomy" id="2795388"/>
    <lineage>
        <taxon>Bacteria</taxon>
        <taxon>Pseudomonadati</taxon>
        <taxon>Pseudomonadota</taxon>
        <taxon>Gammaproteobacteria</taxon>
        <taxon>Oceanospirillales</taxon>
        <taxon>Oceanospirillaceae</taxon>
        <taxon>Marinomonas</taxon>
    </lineage>
</organism>
<dbReference type="AlphaFoldDB" id="A0A934JM12"/>
<keyword evidence="4 6" id="KW-0998">Cell outer membrane</keyword>
<dbReference type="CDD" id="cd15830">
    <property type="entry name" value="BamD"/>
    <property type="match status" value="1"/>
</dbReference>
<sequence length="280" mass="32126" precursor="true">MGFHYSLLRFSAIVSFSFFVVACSSKQVQEPDLPERVYYDKAQQALEDGLPSTAIKHLKDLDSRYPFGEFSIRTELDLIYAQLEAGDYIASHSTAERFIKNHPENETVDYAYYMRALATYKGAESYLSRYLDLDPSERDSTELSKAFNELADLTSRFPDSVYAPDAKARMLFLREIVARHELQVAHYYLKRKAPLSALRRGQEVIQHYPSTQAVEEALAITIQSYNDLNQTDLAQTNLIILKQTFPESEYLDESGNFTPLELPNDADPSFLYWITFGLFD</sequence>
<accession>A0A934JM12</accession>
<dbReference type="Gene3D" id="1.25.40.10">
    <property type="entry name" value="Tetratricopeptide repeat domain"/>
    <property type="match status" value="1"/>
</dbReference>
<gene>
    <name evidence="6" type="primary">bamD</name>
    <name evidence="8" type="ORF">I8J31_11370</name>
</gene>
<dbReference type="RefSeq" id="WP_199468687.1">
    <property type="nucleotide sequence ID" value="NZ_JAEMNX010000012.1"/>
</dbReference>
<dbReference type="InterPro" id="IPR039565">
    <property type="entry name" value="BamD-like"/>
</dbReference>
<dbReference type="HAMAP" id="MF_00922">
    <property type="entry name" value="OM_assembly_BamD"/>
    <property type="match status" value="1"/>
</dbReference>
<feature type="signal peptide" evidence="6">
    <location>
        <begin position="1"/>
        <end position="22"/>
    </location>
</feature>
<comment type="subcellular location">
    <subcellularLocation>
        <location evidence="6">Cell outer membrane</location>
    </subcellularLocation>
</comment>
<keyword evidence="3" id="KW-0564">Palmitate</keyword>
<comment type="caution">
    <text evidence="8">The sequence shown here is derived from an EMBL/GenBank/DDBJ whole genome shotgun (WGS) entry which is preliminary data.</text>
</comment>
<dbReference type="GO" id="GO:0043165">
    <property type="term" value="P:Gram-negative-bacterium-type cell outer membrane assembly"/>
    <property type="evidence" value="ECO:0007669"/>
    <property type="project" value="UniProtKB-UniRule"/>
</dbReference>
<proteinExistence type="inferred from homology"/>
<keyword evidence="9" id="KW-1185">Reference proteome</keyword>
<feature type="chain" id="PRO_5038186094" description="Outer membrane protein assembly factor BamD" evidence="6">
    <location>
        <begin position="23"/>
        <end position="280"/>
    </location>
</feature>
<protein>
    <recommendedName>
        <fullName evidence="6">Outer membrane protein assembly factor BamD</fullName>
    </recommendedName>
</protein>
<keyword evidence="2 6" id="KW-0472">Membrane</keyword>
<evidence type="ECO:0000256" key="6">
    <source>
        <dbReference type="HAMAP-Rule" id="MF_00922"/>
    </source>
</evidence>
<name>A0A934JM12_9GAMM</name>